<sequence>MTGNKSSDAEREAPTKSSDVDQISVIKTGMQSSLRLVPMRVEKRYQVTFKIVVSNHLSAEQRQAGEVQLRVLQRMQQMLDVPSEYGCATVDGAIPLKVLSNMPSSLESSKSLMDEATPRAEGEQMCCH</sequence>
<dbReference type="EMBL" id="JAYMYR010000005">
    <property type="protein sequence ID" value="KAK7364427.1"/>
    <property type="molecule type" value="Genomic_DNA"/>
</dbReference>
<organism evidence="2 3">
    <name type="scientific">Phaseolus coccineus</name>
    <name type="common">Scarlet runner bean</name>
    <name type="synonym">Phaseolus multiflorus</name>
    <dbReference type="NCBI Taxonomy" id="3886"/>
    <lineage>
        <taxon>Eukaryota</taxon>
        <taxon>Viridiplantae</taxon>
        <taxon>Streptophyta</taxon>
        <taxon>Embryophyta</taxon>
        <taxon>Tracheophyta</taxon>
        <taxon>Spermatophyta</taxon>
        <taxon>Magnoliopsida</taxon>
        <taxon>eudicotyledons</taxon>
        <taxon>Gunneridae</taxon>
        <taxon>Pentapetalae</taxon>
        <taxon>rosids</taxon>
        <taxon>fabids</taxon>
        <taxon>Fabales</taxon>
        <taxon>Fabaceae</taxon>
        <taxon>Papilionoideae</taxon>
        <taxon>50 kb inversion clade</taxon>
        <taxon>NPAAA clade</taxon>
        <taxon>indigoferoid/millettioid clade</taxon>
        <taxon>Phaseoleae</taxon>
        <taxon>Phaseolus</taxon>
    </lineage>
</organism>
<dbReference type="Proteomes" id="UP001374584">
    <property type="component" value="Unassembled WGS sequence"/>
</dbReference>
<evidence type="ECO:0000256" key="1">
    <source>
        <dbReference type="SAM" id="MobiDB-lite"/>
    </source>
</evidence>
<evidence type="ECO:0000313" key="3">
    <source>
        <dbReference type="Proteomes" id="UP001374584"/>
    </source>
</evidence>
<dbReference type="AlphaFoldDB" id="A0AAN9R9N9"/>
<feature type="region of interest" description="Disordered" evidence="1">
    <location>
        <begin position="108"/>
        <end position="128"/>
    </location>
</feature>
<comment type="caution">
    <text evidence="2">The sequence shown here is derived from an EMBL/GenBank/DDBJ whole genome shotgun (WGS) entry which is preliminary data.</text>
</comment>
<feature type="region of interest" description="Disordered" evidence="1">
    <location>
        <begin position="1"/>
        <end position="22"/>
    </location>
</feature>
<protein>
    <submittedName>
        <fullName evidence="2">Uncharacterized protein</fullName>
    </submittedName>
</protein>
<name>A0AAN9R9N9_PHACN</name>
<evidence type="ECO:0000313" key="2">
    <source>
        <dbReference type="EMBL" id="KAK7364427.1"/>
    </source>
</evidence>
<keyword evidence="3" id="KW-1185">Reference proteome</keyword>
<accession>A0AAN9R9N9</accession>
<proteinExistence type="predicted"/>
<reference evidence="2 3" key="1">
    <citation type="submission" date="2024-01" db="EMBL/GenBank/DDBJ databases">
        <title>The genomes of 5 underutilized Papilionoideae crops provide insights into root nodulation and disease resistanc.</title>
        <authorList>
            <person name="Jiang F."/>
        </authorList>
    </citation>
    <scope>NUCLEOTIDE SEQUENCE [LARGE SCALE GENOMIC DNA]</scope>
    <source>
        <strain evidence="2">JINMINGXINNONG_FW02</strain>
        <tissue evidence="2">Leaves</tissue>
    </source>
</reference>
<gene>
    <name evidence="2" type="ORF">VNO80_13078</name>
</gene>
<feature type="compositionally biased region" description="Basic and acidic residues" evidence="1">
    <location>
        <begin position="112"/>
        <end position="122"/>
    </location>
</feature>